<evidence type="ECO:0000256" key="3">
    <source>
        <dbReference type="ARBA" id="ARBA00022679"/>
    </source>
</evidence>
<evidence type="ECO:0000259" key="5">
    <source>
        <dbReference type="PROSITE" id="PS52004"/>
    </source>
</evidence>
<evidence type="ECO:0000313" key="6">
    <source>
        <dbReference type="EMBL" id="TWP54016.1"/>
    </source>
</evidence>
<reference evidence="6 7" key="1">
    <citation type="submission" date="2019-07" db="EMBL/GenBank/DDBJ databases">
        <title>Lentzea xizangensis sp. nov., isolated from Qinghai-Tibetan Plateau Soils.</title>
        <authorList>
            <person name="Huang J."/>
        </authorList>
    </citation>
    <scope>NUCLEOTIDE SEQUENCE [LARGE SCALE GENOMIC DNA]</scope>
    <source>
        <strain evidence="6 7">FXJ1.1311</strain>
    </source>
</reference>
<gene>
    <name evidence="6" type="ORF">FKR81_00125</name>
</gene>
<dbReference type="PROSITE" id="PS52004">
    <property type="entry name" value="KS3_2"/>
    <property type="match status" value="1"/>
</dbReference>
<evidence type="ECO:0000256" key="1">
    <source>
        <dbReference type="ARBA" id="ARBA00022450"/>
    </source>
</evidence>
<dbReference type="SMART" id="SM00825">
    <property type="entry name" value="PKS_KS"/>
    <property type="match status" value="1"/>
</dbReference>
<keyword evidence="2" id="KW-0597">Phosphoprotein</keyword>
<accession>A0A563F203</accession>
<evidence type="ECO:0000256" key="4">
    <source>
        <dbReference type="RuleBase" id="RU003694"/>
    </source>
</evidence>
<evidence type="ECO:0000256" key="2">
    <source>
        <dbReference type="ARBA" id="ARBA00022553"/>
    </source>
</evidence>
<comment type="similarity">
    <text evidence="4">Belongs to the thiolase-like superfamily. Beta-ketoacyl-ACP synthases family.</text>
</comment>
<comment type="caution">
    <text evidence="6">The sequence shown here is derived from an EMBL/GenBank/DDBJ whole genome shotgun (WGS) entry which is preliminary data.</text>
</comment>
<dbReference type="InterPro" id="IPR050091">
    <property type="entry name" value="PKS_NRPS_Biosynth_Enz"/>
</dbReference>
<dbReference type="Gene3D" id="3.40.47.10">
    <property type="match status" value="1"/>
</dbReference>
<dbReference type="GO" id="GO:0004312">
    <property type="term" value="F:fatty acid synthase activity"/>
    <property type="evidence" value="ECO:0007669"/>
    <property type="project" value="TreeGrafter"/>
</dbReference>
<dbReference type="RefSeq" id="WP_146348799.1">
    <property type="nucleotide sequence ID" value="NZ_VOBR01000001.1"/>
</dbReference>
<dbReference type="Gene3D" id="3.30.70.3290">
    <property type="match status" value="1"/>
</dbReference>
<dbReference type="AlphaFoldDB" id="A0A563F203"/>
<keyword evidence="3 4" id="KW-0808">Transferase</keyword>
<dbReference type="InterPro" id="IPR020841">
    <property type="entry name" value="PKS_Beta-ketoAc_synthase_dom"/>
</dbReference>
<protein>
    <submittedName>
        <fullName evidence="6">Polyketide synthase</fullName>
    </submittedName>
</protein>
<dbReference type="GO" id="GO:0006633">
    <property type="term" value="P:fatty acid biosynthetic process"/>
    <property type="evidence" value="ECO:0007669"/>
    <property type="project" value="InterPro"/>
</dbReference>
<dbReference type="InterPro" id="IPR014031">
    <property type="entry name" value="Ketoacyl_synth_C"/>
</dbReference>
<name>A0A563F203_9PSEU</name>
<proteinExistence type="inferred from homology"/>
<dbReference type="InterPro" id="IPR016039">
    <property type="entry name" value="Thiolase-like"/>
</dbReference>
<dbReference type="GO" id="GO:0005737">
    <property type="term" value="C:cytoplasm"/>
    <property type="evidence" value="ECO:0007669"/>
    <property type="project" value="TreeGrafter"/>
</dbReference>
<organism evidence="6 7">
    <name type="scientific">Lentzea tibetensis</name>
    <dbReference type="NCBI Taxonomy" id="2591470"/>
    <lineage>
        <taxon>Bacteria</taxon>
        <taxon>Bacillati</taxon>
        <taxon>Actinomycetota</taxon>
        <taxon>Actinomycetes</taxon>
        <taxon>Pseudonocardiales</taxon>
        <taxon>Pseudonocardiaceae</taxon>
        <taxon>Lentzea</taxon>
    </lineage>
</organism>
<dbReference type="GO" id="GO:0071770">
    <property type="term" value="P:DIM/DIP cell wall layer assembly"/>
    <property type="evidence" value="ECO:0007669"/>
    <property type="project" value="TreeGrafter"/>
</dbReference>
<dbReference type="Pfam" id="PF22621">
    <property type="entry name" value="CurL-like_PKS_C"/>
    <property type="match status" value="1"/>
</dbReference>
<keyword evidence="7" id="KW-1185">Reference proteome</keyword>
<dbReference type="Pfam" id="PF00109">
    <property type="entry name" value="ketoacyl-synt"/>
    <property type="match status" value="1"/>
</dbReference>
<dbReference type="CDD" id="cd00833">
    <property type="entry name" value="PKS"/>
    <property type="match status" value="1"/>
</dbReference>
<sequence length="595" mass="63406">MNTAGAGVRRWGRSDGRDAIAVVGMACRLPGADSAEQLWSLLREGVDATGDTPVERYDAKAMHTPLPRRGKVTSLRSGYLTLIDHFDAEFFGMSENEARDLDPQQRLLLMSAWEALEDAGLPPSAVAGSRAGVYVGALHVDYWTLVARRGLEAITPAAIYNHLSILSGRLSYAFDLRGPSITLDTACSSSLVAVHLACQSLRAGETGLALAAGVNLKLVPDIDVMISQLRMFAPDGRCKFGDASADGFAPSDGVGVVVLKRLDDALAAGDRVRGVILGSAVSNDGASSGSLLTPSVEGHVQMLRWAYENAGVAPGDVDFVEAHGTGTPMIDPIEFAGLGEVLGEHRPTDRPLYVGSVKSNVGHTQGAAGIAALIKTLLCLEHREVVPSLHFDNPNPKVAWDQLPVRVPTEVHPIADRGRLALAGISGQGISSVNAHLVVGEADPAWRAPERTAAEADAYPFVVSARDPNALDDLVRRYLDHLAPEGIGHGTPLRDLCFSAAVRREHHPCRLAVTASSVDDLGDALRRYLNGEVTPARPRFAAIVEEYLGGGAPDWGSLFPASARWVPLPRYPWQTRAYWLDDAGGRQSDVDSAFG</sequence>
<evidence type="ECO:0000313" key="7">
    <source>
        <dbReference type="Proteomes" id="UP000316639"/>
    </source>
</evidence>
<feature type="domain" description="Ketosynthase family 3 (KS3)" evidence="5">
    <location>
        <begin position="17"/>
        <end position="441"/>
    </location>
</feature>
<dbReference type="SUPFAM" id="SSF53901">
    <property type="entry name" value="Thiolase-like"/>
    <property type="match status" value="1"/>
</dbReference>
<dbReference type="InterPro" id="IPR018201">
    <property type="entry name" value="Ketoacyl_synth_AS"/>
</dbReference>
<dbReference type="GO" id="GO:0004315">
    <property type="term" value="F:3-oxoacyl-[acyl-carrier-protein] synthase activity"/>
    <property type="evidence" value="ECO:0007669"/>
    <property type="project" value="InterPro"/>
</dbReference>
<dbReference type="Proteomes" id="UP000316639">
    <property type="component" value="Unassembled WGS sequence"/>
</dbReference>
<dbReference type="PANTHER" id="PTHR43775:SF37">
    <property type="entry name" value="SI:DKEY-61P9.11"/>
    <property type="match status" value="1"/>
</dbReference>
<dbReference type="PROSITE" id="PS00606">
    <property type="entry name" value="KS3_1"/>
    <property type="match status" value="1"/>
</dbReference>
<dbReference type="InterPro" id="IPR014030">
    <property type="entry name" value="Ketoacyl_synth_N"/>
</dbReference>
<dbReference type="PANTHER" id="PTHR43775">
    <property type="entry name" value="FATTY ACID SYNTHASE"/>
    <property type="match status" value="1"/>
</dbReference>
<dbReference type="Pfam" id="PF02801">
    <property type="entry name" value="Ketoacyl-synt_C"/>
    <property type="match status" value="1"/>
</dbReference>
<dbReference type="EMBL" id="VOBR01000001">
    <property type="protein sequence ID" value="TWP54016.1"/>
    <property type="molecule type" value="Genomic_DNA"/>
</dbReference>
<dbReference type="OrthoDB" id="3651481at2"/>
<dbReference type="GO" id="GO:0005886">
    <property type="term" value="C:plasma membrane"/>
    <property type="evidence" value="ECO:0007669"/>
    <property type="project" value="TreeGrafter"/>
</dbReference>
<keyword evidence="1" id="KW-0596">Phosphopantetheine</keyword>